<reference evidence="3 4" key="1">
    <citation type="submission" date="2012-08" db="EMBL/GenBank/DDBJ databases">
        <authorList>
            <person name="Harkins D.M."/>
            <person name="Durkin A.S."/>
            <person name="Selengut J.D."/>
            <person name="Sanka R."/>
            <person name="DePew J."/>
            <person name="Purushe J."/>
            <person name="Matthias M.A."/>
            <person name="Vinetz J.M."/>
            <person name="Sutton G.G."/>
            <person name="Nelson W.C."/>
            <person name="Fouts D.E."/>
        </authorList>
    </citation>
    <scope>NUCLEOTIDE SEQUENCE [LARGE SCALE GENOMIC DNA]</scope>
    <source>
        <strain evidence="3 4">MMD4847</strain>
    </source>
</reference>
<gene>
    <name evidence="3" type="ORF">LEP1GSC178_3061</name>
</gene>
<dbReference type="Proteomes" id="UP000018720">
    <property type="component" value="Unassembled WGS sequence"/>
</dbReference>
<feature type="domain" description="Cap2 central linker" evidence="2">
    <location>
        <begin position="146"/>
        <end position="361"/>
    </location>
</feature>
<protein>
    <submittedName>
        <fullName evidence="3">ThiF family protein</fullName>
    </submittedName>
</protein>
<evidence type="ECO:0000259" key="1">
    <source>
        <dbReference type="Pfam" id="PF00899"/>
    </source>
</evidence>
<organism evidence="3 4">
    <name type="scientific">Leptospira licerasiae str. MMD4847</name>
    <dbReference type="NCBI Taxonomy" id="1049971"/>
    <lineage>
        <taxon>Bacteria</taxon>
        <taxon>Pseudomonadati</taxon>
        <taxon>Spirochaetota</taxon>
        <taxon>Spirochaetia</taxon>
        <taxon>Leptospirales</taxon>
        <taxon>Leptospiraceae</taxon>
        <taxon>Leptospira</taxon>
    </lineage>
</organism>
<dbReference type="Pfam" id="PF00899">
    <property type="entry name" value="ThiF"/>
    <property type="match status" value="1"/>
</dbReference>
<evidence type="ECO:0000313" key="4">
    <source>
        <dbReference type="Proteomes" id="UP000018720"/>
    </source>
</evidence>
<dbReference type="PANTHER" id="PTHR43267">
    <property type="entry name" value="TRNA THREONYLCARBAMOYLADENOSINE DEHYDRATASE"/>
    <property type="match status" value="1"/>
</dbReference>
<dbReference type="EMBL" id="AHOM02000004">
    <property type="protein sequence ID" value="EJZ42501.1"/>
    <property type="molecule type" value="Genomic_DNA"/>
</dbReference>
<dbReference type="PANTHER" id="PTHR43267:SF1">
    <property type="entry name" value="TRNA THREONYLCARBAMOYLADENOSINE DEHYDRATASE"/>
    <property type="match status" value="1"/>
</dbReference>
<dbReference type="InterPro" id="IPR045886">
    <property type="entry name" value="ThiF/MoeB/HesA"/>
</dbReference>
<sequence>MLLRLKKDIELLDIFDWVKVHSIDELEKQKVRIELSIRVDLPDIPVQYKKYSLSNWIFVIDNPYPRGVIEVYPAIDNGLNLTFPHQLDNSSVNKEYNSRSGKVCLADYFNKAKNRTDLFSSNFEGVVLHRHIVRLRAYLECAFQKKLQNPGEYFELPSIPGLSGRARNELYILFQETTESFLKWNKEARHFGYFEYVKTKPHAGRDFIFPCRFLDTNSDEVMLYHWSKEILNQNSEEKIGIWVKCEKYPFQKDWAFPKTYGDLLNVYPEILNRLQNSLLKAASVKGSLSKEKKVLVLLGFPVPLKYGDACSEIFWIAFSVDLKEVQKFPGSRKNIKLSKYLQVVFESASSLNIAWQKTENWAKGNLIQRGKSLALENLSAVIVGGGALGSVLIENLVRLGMDKIQIHDGDTIEAGNLSRFSASLTEVGIPKSIFLKKKLELVRPGVEVTAHAHIFHRGPDIESWGAYDILIDISADATVLSIFENYNPKKEKIWITVFLGMNAQRLYFFASKSSKFMVQRFRDEYAKWAQVEYSEQNLHRSDFRPEGTGCWDPLFPARLDDIISFTSAIITNIEKATKLASGEFHFSVYEKVINEDMDYLGIRKVS</sequence>
<keyword evidence="4" id="KW-1185">Reference proteome</keyword>
<dbReference type="SUPFAM" id="SSF69572">
    <property type="entry name" value="Activating enzymes of the ubiquitin-like proteins"/>
    <property type="match status" value="1"/>
</dbReference>
<dbReference type="InterPro" id="IPR035985">
    <property type="entry name" value="Ubiquitin-activating_enz"/>
</dbReference>
<dbReference type="Pfam" id="PF26398">
    <property type="entry name" value="Cap2_linker"/>
    <property type="match status" value="1"/>
</dbReference>
<dbReference type="InterPro" id="IPR058964">
    <property type="entry name" value="Cap2_linker"/>
</dbReference>
<dbReference type="InterPro" id="IPR000594">
    <property type="entry name" value="ThiF_NAD_FAD-bd"/>
</dbReference>
<feature type="domain" description="THIF-type NAD/FAD binding fold" evidence="1">
    <location>
        <begin position="370"/>
        <end position="472"/>
    </location>
</feature>
<dbReference type="Gene3D" id="3.40.50.720">
    <property type="entry name" value="NAD(P)-binding Rossmann-like Domain"/>
    <property type="match status" value="1"/>
</dbReference>
<proteinExistence type="predicted"/>
<dbReference type="RefSeq" id="WP_008589660.1">
    <property type="nucleotide sequence ID" value="NZ_AHOM02000004.1"/>
</dbReference>
<comment type="caution">
    <text evidence="3">The sequence shown here is derived from an EMBL/GenBank/DDBJ whole genome shotgun (WGS) entry which is preliminary data.</text>
</comment>
<accession>A0ABN0HAK7</accession>
<name>A0ABN0HAK7_9LEPT</name>
<evidence type="ECO:0000259" key="2">
    <source>
        <dbReference type="Pfam" id="PF26398"/>
    </source>
</evidence>
<evidence type="ECO:0000313" key="3">
    <source>
        <dbReference type="EMBL" id="EJZ42501.1"/>
    </source>
</evidence>